<dbReference type="Pfam" id="PF14520">
    <property type="entry name" value="HHH_5"/>
    <property type="match status" value="1"/>
</dbReference>
<evidence type="ECO:0000256" key="6">
    <source>
        <dbReference type="ARBA" id="ARBA00022723"/>
    </source>
</evidence>
<accession>A0A1G2MKL3</accession>
<keyword evidence="6 14" id="KW-0479">Metal-binding</keyword>
<comment type="similarity">
    <text evidence="13 14">Belongs to the NAD-dependent DNA ligase family. LigA subfamily.</text>
</comment>
<dbReference type="Proteomes" id="UP000178413">
    <property type="component" value="Unassembled WGS sequence"/>
</dbReference>
<sequence>MKKGAPKAVIQRLNKLKQAIEHHRYQYHVLDKQEISEQALDSLKHELVQIEDQYPELITPDSPSQRVGGAPLAAFEKIRHEIPQWSFNDAFDPEEMFAFDERVKRFLAQAGISDPRPTYVCEHKIDGLKIVMTYEKGHLKIAATRGNGVIGENVTENVKTIQSIPLVLSKPVSIVVEGEIWMAKSTLEHLNKKRLKQGLEAFANPRNLAAGSIRQLDPKIVAERHLDSFVYDIAKMGGGGIHSSVRGDFSVEKSSNPRRFSAENRLRTYRGMNASTAFPNTQEAELEILDSLGFKVNKYYKHCGDINEVISYWGEWQEKMSKQDYWADGIVVKVDEKSYQDILGYTGKAPRWGIAFKFPSQEVTTILKDIVFQVGRTGVVTPVAILEPVSIGGSVVSRATLHNEDEIRRVDARIGDTVILKKAGDVIPSVVGVVKEMRADSSKPFDWPRHIPACGGDGRIERIPGQVAWRCINKDSYSQQKRKFYYFISKHCFDIDGLGPKVIDALLDEGLISSYEDIFTLKKGDLLAMPRFAEKSADNLIQAIDKSRTITLPRFLAALSIPHVGAETAYDLARYFQEKAGKGSALEILGRASVLDFESINGVGPVVALSLYEWFKNKDNRKLLVGLLKHTRIIQEKNDENKPLQGKSFVFTGTLPSLSRQSAQALVRQRGGDISNSVSRKTSYVVAGLDGGSKLEKARNLGVKIIDEKDFLSLTNTK</sequence>
<dbReference type="PROSITE" id="PS01056">
    <property type="entry name" value="DNA_LIGASE_N2"/>
    <property type="match status" value="1"/>
</dbReference>
<dbReference type="AlphaFoldDB" id="A0A1G2MKL3"/>
<keyword evidence="14" id="KW-0464">Manganese</keyword>
<dbReference type="GO" id="GO:0006260">
    <property type="term" value="P:DNA replication"/>
    <property type="evidence" value="ECO:0007669"/>
    <property type="project" value="UniProtKB-KW"/>
</dbReference>
<evidence type="ECO:0000256" key="11">
    <source>
        <dbReference type="ARBA" id="ARBA00023204"/>
    </source>
</evidence>
<evidence type="ECO:0000256" key="3">
    <source>
        <dbReference type="ARBA" id="ARBA00013308"/>
    </source>
</evidence>
<dbReference type="PIRSF" id="PIRSF001604">
    <property type="entry name" value="LigA"/>
    <property type="match status" value="1"/>
</dbReference>
<dbReference type="InterPro" id="IPR013840">
    <property type="entry name" value="DNAligase_N"/>
</dbReference>
<feature type="domain" description="BRCT" evidence="15">
    <location>
        <begin position="639"/>
        <end position="718"/>
    </location>
</feature>
<feature type="binding site" evidence="14">
    <location>
        <position position="145"/>
    </location>
    <ligand>
        <name>NAD(+)</name>
        <dbReference type="ChEBI" id="CHEBI:57540"/>
    </ligand>
</feature>
<dbReference type="FunFam" id="2.40.50.140:FF:000012">
    <property type="entry name" value="DNA ligase"/>
    <property type="match status" value="1"/>
</dbReference>
<dbReference type="SUPFAM" id="SSF47781">
    <property type="entry name" value="RuvA domain 2-like"/>
    <property type="match status" value="1"/>
</dbReference>
<keyword evidence="10 14" id="KW-0520">NAD</keyword>
<evidence type="ECO:0000256" key="12">
    <source>
        <dbReference type="ARBA" id="ARBA00034005"/>
    </source>
</evidence>
<keyword evidence="7 14" id="KW-0227">DNA damage</keyword>
<dbReference type="Gene3D" id="2.40.50.140">
    <property type="entry name" value="Nucleic acid-binding proteins"/>
    <property type="match status" value="1"/>
</dbReference>
<evidence type="ECO:0000256" key="1">
    <source>
        <dbReference type="ARBA" id="ARBA00004067"/>
    </source>
</evidence>
<feature type="active site" description="N6-AMP-lysine intermediate" evidence="14">
    <location>
        <position position="124"/>
    </location>
</feature>
<dbReference type="NCBIfam" id="NF005932">
    <property type="entry name" value="PRK07956.1"/>
    <property type="match status" value="1"/>
</dbReference>
<dbReference type="InterPro" id="IPR001679">
    <property type="entry name" value="DNA_ligase"/>
</dbReference>
<keyword evidence="4 14" id="KW-0436">Ligase</keyword>
<evidence type="ECO:0000256" key="13">
    <source>
        <dbReference type="ARBA" id="ARBA00060881"/>
    </source>
</evidence>
<comment type="caution">
    <text evidence="16">The sequence shown here is derived from an EMBL/GenBank/DDBJ whole genome shotgun (WGS) entry which is preliminary data.</text>
</comment>
<evidence type="ECO:0000256" key="14">
    <source>
        <dbReference type="HAMAP-Rule" id="MF_01588"/>
    </source>
</evidence>
<dbReference type="PANTHER" id="PTHR23389:SF9">
    <property type="entry name" value="DNA LIGASE"/>
    <property type="match status" value="1"/>
</dbReference>
<evidence type="ECO:0000256" key="4">
    <source>
        <dbReference type="ARBA" id="ARBA00022598"/>
    </source>
</evidence>
<dbReference type="InterPro" id="IPR001357">
    <property type="entry name" value="BRCT_dom"/>
</dbReference>
<dbReference type="PROSITE" id="PS50172">
    <property type="entry name" value="BRCT"/>
    <property type="match status" value="1"/>
</dbReference>
<keyword evidence="11 14" id="KW-0234">DNA repair</keyword>
<evidence type="ECO:0000259" key="15">
    <source>
        <dbReference type="PROSITE" id="PS50172"/>
    </source>
</evidence>
<protein>
    <recommendedName>
        <fullName evidence="3 14">DNA ligase</fullName>
        <ecNumber evidence="2 14">6.5.1.2</ecNumber>
    </recommendedName>
    <alternativeName>
        <fullName evidence="14">Polydeoxyribonucleotide synthase [NAD(+)]</fullName>
    </alternativeName>
</protein>
<dbReference type="Gene3D" id="3.40.50.10190">
    <property type="entry name" value="BRCT domain"/>
    <property type="match status" value="1"/>
</dbReference>
<evidence type="ECO:0000256" key="7">
    <source>
        <dbReference type="ARBA" id="ARBA00022763"/>
    </source>
</evidence>
<dbReference type="InterPro" id="IPR010994">
    <property type="entry name" value="RuvA_2-like"/>
</dbReference>
<dbReference type="CDD" id="cd00114">
    <property type="entry name" value="LIGANc"/>
    <property type="match status" value="1"/>
</dbReference>
<dbReference type="SMART" id="SM00532">
    <property type="entry name" value="LIGANc"/>
    <property type="match status" value="1"/>
</dbReference>
<dbReference type="EMBL" id="MHRM01000005">
    <property type="protein sequence ID" value="OHA24388.1"/>
    <property type="molecule type" value="Genomic_DNA"/>
</dbReference>
<evidence type="ECO:0000256" key="10">
    <source>
        <dbReference type="ARBA" id="ARBA00023027"/>
    </source>
</evidence>
<dbReference type="SUPFAM" id="SSF50249">
    <property type="entry name" value="Nucleic acid-binding proteins"/>
    <property type="match status" value="1"/>
</dbReference>
<dbReference type="Pfam" id="PF12826">
    <property type="entry name" value="HHH_2"/>
    <property type="match status" value="1"/>
</dbReference>
<evidence type="ECO:0000313" key="16">
    <source>
        <dbReference type="EMBL" id="OHA24388.1"/>
    </source>
</evidence>
<dbReference type="InterPro" id="IPR041663">
    <property type="entry name" value="DisA/LigA_HHH"/>
</dbReference>
<feature type="binding site" evidence="14">
    <location>
        <position position="471"/>
    </location>
    <ligand>
        <name>Zn(2+)</name>
        <dbReference type="ChEBI" id="CHEBI:29105"/>
    </ligand>
</feature>
<dbReference type="Gene3D" id="6.20.10.30">
    <property type="match status" value="1"/>
</dbReference>
<dbReference type="Gene3D" id="3.30.470.30">
    <property type="entry name" value="DNA ligase/mRNA capping enzyme"/>
    <property type="match status" value="1"/>
</dbReference>
<evidence type="ECO:0000256" key="9">
    <source>
        <dbReference type="ARBA" id="ARBA00022842"/>
    </source>
</evidence>
<proteinExistence type="inferred from homology"/>
<dbReference type="Pfam" id="PF01653">
    <property type="entry name" value="DNA_ligase_aden"/>
    <property type="match status" value="2"/>
</dbReference>
<dbReference type="SUPFAM" id="SSF52113">
    <property type="entry name" value="BRCT domain"/>
    <property type="match status" value="1"/>
</dbReference>
<dbReference type="Gene3D" id="1.10.287.610">
    <property type="entry name" value="Helix hairpin bin"/>
    <property type="match status" value="1"/>
</dbReference>
<evidence type="ECO:0000256" key="8">
    <source>
        <dbReference type="ARBA" id="ARBA00022833"/>
    </source>
</evidence>
<dbReference type="EC" id="6.5.1.2" evidence="2 14"/>
<dbReference type="GO" id="GO:0003911">
    <property type="term" value="F:DNA ligase (NAD+) activity"/>
    <property type="evidence" value="ECO:0007669"/>
    <property type="project" value="UniProtKB-UniRule"/>
</dbReference>
<feature type="binding site" evidence="14">
    <location>
        <position position="179"/>
    </location>
    <ligand>
        <name>NAD(+)</name>
        <dbReference type="ChEBI" id="CHEBI:57540"/>
    </ligand>
</feature>
<dbReference type="GO" id="GO:0005829">
    <property type="term" value="C:cytosol"/>
    <property type="evidence" value="ECO:0007669"/>
    <property type="project" value="TreeGrafter"/>
</dbReference>
<dbReference type="InterPro" id="IPR036420">
    <property type="entry name" value="BRCT_dom_sf"/>
</dbReference>
<evidence type="ECO:0000256" key="2">
    <source>
        <dbReference type="ARBA" id="ARBA00012722"/>
    </source>
</evidence>
<keyword evidence="9 14" id="KW-0460">Magnesium</keyword>
<comment type="function">
    <text evidence="1 14">DNA ligase that catalyzes the formation of phosphodiester linkages between 5'-phosphoryl and 3'-hydroxyl groups in double-stranded DNA using NAD as a coenzyme and as the energy source for the reaction. It is essential for DNA replication and repair of damaged DNA.</text>
</comment>
<dbReference type="Pfam" id="PF00533">
    <property type="entry name" value="BRCT"/>
    <property type="match status" value="1"/>
</dbReference>
<comment type="caution">
    <text evidence="14">Lacks conserved residue(s) required for the propagation of feature annotation.</text>
</comment>
<dbReference type="GO" id="GO:0006281">
    <property type="term" value="P:DNA repair"/>
    <property type="evidence" value="ECO:0007669"/>
    <property type="project" value="UniProtKB-KW"/>
</dbReference>
<feature type="binding site" evidence="14">
    <location>
        <position position="357"/>
    </location>
    <ligand>
        <name>NAD(+)</name>
        <dbReference type="ChEBI" id="CHEBI:57540"/>
    </ligand>
</feature>
<dbReference type="InterPro" id="IPR013839">
    <property type="entry name" value="DNAligase_adenylation"/>
</dbReference>
<name>A0A1G2MKL3_9BACT</name>
<dbReference type="PANTHER" id="PTHR23389">
    <property type="entry name" value="CHROMOSOME TRANSMISSION FIDELITY FACTOR 18"/>
    <property type="match status" value="1"/>
</dbReference>
<feature type="binding site" evidence="14">
    <location>
        <begin position="86"/>
        <end position="87"/>
    </location>
    <ligand>
        <name>NAD(+)</name>
        <dbReference type="ChEBI" id="CHEBI:57540"/>
    </ligand>
</feature>
<reference evidence="16 17" key="1">
    <citation type="journal article" date="2016" name="Nat. Commun.">
        <title>Thousands of microbial genomes shed light on interconnected biogeochemical processes in an aquifer system.</title>
        <authorList>
            <person name="Anantharaman K."/>
            <person name="Brown C.T."/>
            <person name="Hug L.A."/>
            <person name="Sharon I."/>
            <person name="Castelle C.J."/>
            <person name="Probst A.J."/>
            <person name="Thomas B.C."/>
            <person name="Singh A."/>
            <person name="Wilkins M.J."/>
            <person name="Karaoz U."/>
            <person name="Brodie E.L."/>
            <person name="Williams K.H."/>
            <person name="Hubbard S.S."/>
            <person name="Banfield J.F."/>
        </authorList>
    </citation>
    <scope>NUCLEOTIDE SEQUENCE [LARGE SCALE GENOMIC DNA]</scope>
</reference>
<dbReference type="CDD" id="cd17748">
    <property type="entry name" value="BRCT_DNA_ligase_like"/>
    <property type="match status" value="1"/>
</dbReference>
<gene>
    <name evidence="14" type="primary">ligA</name>
    <name evidence="16" type="ORF">A3D50_00015</name>
</gene>
<feature type="binding site" evidence="14">
    <location>
        <position position="122"/>
    </location>
    <ligand>
        <name>NAD(+)</name>
        <dbReference type="ChEBI" id="CHEBI:57540"/>
    </ligand>
</feature>
<dbReference type="HAMAP" id="MF_01588">
    <property type="entry name" value="DNA_ligase_A"/>
    <property type="match status" value="1"/>
</dbReference>
<evidence type="ECO:0000256" key="5">
    <source>
        <dbReference type="ARBA" id="ARBA00022705"/>
    </source>
</evidence>
<dbReference type="GO" id="GO:0003677">
    <property type="term" value="F:DNA binding"/>
    <property type="evidence" value="ECO:0007669"/>
    <property type="project" value="InterPro"/>
</dbReference>
<dbReference type="Gene3D" id="1.10.150.20">
    <property type="entry name" value="5' to 3' exonuclease, C-terminal subdomain"/>
    <property type="match status" value="2"/>
</dbReference>
<dbReference type="InterPro" id="IPR012340">
    <property type="entry name" value="NA-bd_OB-fold"/>
</dbReference>
<dbReference type="InterPro" id="IPR004150">
    <property type="entry name" value="NAD_DNA_ligase_OB"/>
</dbReference>
<organism evidence="16 17">
    <name type="scientific">Candidatus Taylorbacteria bacterium RIFCSPHIGHO2_02_FULL_44_12</name>
    <dbReference type="NCBI Taxonomy" id="1802308"/>
    <lineage>
        <taxon>Bacteria</taxon>
        <taxon>Candidatus Tayloriibacteriota</taxon>
    </lineage>
</organism>
<dbReference type="Pfam" id="PF03120">
    <property type="entry name" value="OB_DNA_ligase"/>
    <property type="match status" value="1"/>
</dbReference>
<dbReference type="InterPro" id="IPR003583">
    <property type="entry name" value="Hlx-hairpin-Hlx_DNA-bd_motif"/>
</dbReference>
<dbReference type="STRING" id="1802308.A3D50_00015"/>
<evidence type="ECO:0000313" key="17">
    <source>
        <dbReference type="Proteomes" id="UP000178413"/>
    </source>
</evidence>
<dbReference type="SUPFAM" id="SSF56091">
    <property type="entry name" value="DNA ligase/mRNA capping enzyme, catalytic domain"/>
    <property type="match status" value="1"/>
</dbReference>
<dbReference type="GO" id="GO:0046872">
    <property type="term" value="F:metal ion binding"/>
    <property type="evidence" value="ECO:0007669"/>
    <property type="project" value="UniProtKB-KW"/>
</dbReference>
<comment type="catalytic activity">
    <reaction evidence="12 14">
        <text>NAD(+) + (deoxyribonucleotide)n-3'-hydroxyl + 5'-phospho-(deoxyribonucleotide)m = (deoxyribonucleotide)n+m + AMP + beta-nicotinamide D-nucleotide.</text>
        <dbReference type="EC" id="6.5.1.2"/>
    </reaction>
</comment>
<dbReference type="SMART" id="SM00292">
    <property type="entry name" value="BRCT"/>
    <property type="match status" value="1"/>
</dbReference>
<dbReference type="NCBIfam" id="TIGR00575">
    <property type="entry name" value="dnlj"/>
    <property type="match status" value="1"/>
</dbReference>
<comment type="cofactor">
    <cofactor evidence="14">
        <name>Mg(2+)</name>
        <dbReference type="ChEBI" id="CHEBI:18420"/>
    </cofactor>
    <cofactor evidence="14">
        <name>Mn(2+)</name>
        <dbReference type="ChEBI" id="CHEBI:29035"/>
    </cofactor>
</comment>
<feature type="binding site" evidence="14">
    <location>
        <position position="333"/>
    </location>
    <ligand>
        <name>NAD(+)</name>
        <dbReference type="ChEBI" id="CHEBI:57540"/>
    </ligand>
</feature>
<feature type="binding site" evidence="14">
    <location>
        <position position="454"/>
    </location>
    <ligand>
        <name>Zn(2+)</name>
        <dbReference type="ChEBI" id="CHEBI:29105"/>
    </ligand>
</feature>
<keyword evidence="8 14" id="KW-0862">Zinc</keyword>
<keyword evidence="5 14" id="KW-0235">DNA replication</keyword>
<dbReference type="SMART" id="SM00278">
    <property type="entry name" value="HhH1"/>
    <property type="match status" value="4"/>
</dbReference>
<dbReference type="InterPro" id="IPR033136">
    <property type="entry name" value="DNA_ligase_CS"/>
</dbReference>